<dbReference type="PROSITE" id="PS51063">
    <property type="entry name" value="HTH_CRP_2"/>
    <property type="match status" value="1"/>
</dbReference>
<dbReference type="Pfam" id="PF13545">
    <property type="entry name" value="HTH_Crp_2"/>
    <property type="match status" value="1"/>
</dbReference>
<reference evidence="6" key="1">
    <citation type="submission" date="2018-05" db="EMBL/GenBank/DDBJ databases">
        <authorList>
            <person name="Lanie J.A."/>
            <person name="Ng W.-L."/>
            <person name="Kazmierczak K.M."/>
            <person name="Andrzejewski T.M."/>
            <person name="Davidsen T.M."/>
            <person name="Wayne K.J."/>
            <person name="Tettelin H."/>
            <person name="Glass J.I."/>
            <person name="Rusch D."/>
            <person name="Podicherti R."/>
            <person name="Tsui H.-C.T."/>
            <person name="Winkler M.E."/>
        </authorList>
    </citation>
    <scope>NUCLEOTIDE SEQUENCE</scope>
</reference>
<dbReference type="Pfam" id="PF00027">
    <property type="entry name" value="cNMP_binding"/>
    <property type="match status" value="1"/>
</dbReference>
<organism evidence="6">
    <name type="scientific">marine metagenome</name>
    <dbReference type="NCBI Taxonomy" id="408172"/>
    <lineage>
        <taxon>unclassified sequences</taxon>
        <taxon>metagenomes</taxon>
        <taxon>ecological metagenomes</taxon>
    </lineage>
</organism>
<gene>
    <name evidence="6" type="ORF">METZ01_LOCUS72477</name>
</gene>
<dbReference type="InterPro" id="IPR050397">
    <property type="entry name" value="Env_Response_Regulators"/>
</dbReference>
<evidence type="ECO:0000259" key="5">
    <source>
        <dbReference type="PROSITE" id="PS51063"/>
    </source>
</evidence>
<dbReference type="PROSITE" id="PS50042">
    <property type="entry name" value="CNMP_BINDING_3"/>
    <property type="match status" value="1"/>
</dbReference>
<dbReference type="SUPFAM" id="SSF46785">
    <property type="entry name" value="Winged helix' DNA-binding domain"/>
    <property type="match status" value="1"/>
</dbReference>
<dbReference type="SUPFAM" id="SSF51206">
    <property type="entry name" value="cAMP-binding domain-like"/>
    <property type="match status" value="1"/>
</dbReference>
<dbReference type="GO" id="GO:0003700">
    <property type="term" value="F:DNA-binding transcription factor activity"/>
    <property type="evidence" value="ECO:0007669"/>
    <property type="project" value="TreeGrafter"/>
</dbReference>
<evidence type="ECO:0000256" key="3">
    <source>
        <dbReference type="ARBA" id="ARBA00023163"/>
    </source>
</evidence>
<sequence length="226" mass="25544">MSKIELLSSVPIFSDLQSADLEELHSRMSIRKYEKNDIILMEDEFGDTLFIINKGSIKITRVSEDGREVILAILGEGEFFGEMSLLDGQTRSANAIAQTGCHVLILKRHDFLQVLEKFPNIAISLLSELAIRIRKSDQQIESFALSDAEQRIGITILRLAEELGTIHKGVVRIAKLPYQQDIANMAGTSRETVSRMLKLLEDKSFISRKAHTLSILDYTKFRNAFM</sequence>
<keyword evidence="1" id="KW-0805">Transcription regulation</keyword>
<proteinExistence type="predicted"/>
<dbReference type="InterPro" id="IPR018488">
    <property type="entry name" value="cNMP-bd_CS"/>
</dbReference>
<evidence type="ECO:0000259" key="4">
    <source>
        <dbReference type="PROSITE" id="PS50042"/>
    </source>
</evidence>
<dbReference type="PANTHER" id="PTHR24567">
    <property type="entry name" value="CRP FAMILY TRANSCRIPTIONAL REGULATORY PROTEIN"/>
    <property type="match status" value="1"/>
</dbReference>
<keyword evidence="3" id="KW-0804">Transcription</keyword>
<dbReference type="PANTHER" id="PTHR24567:SF74">
    <property type="entry name" value="HTH-TYPE TRANSCRIPTIONAL REGULATOR ARCR"/>
    <property type="match status" value="1"/>
</dbReference>
<accession>A0A381TZL4</accession>
<dbReference type="Gene3D" id="1.10.10.10">
    <property type="entry name" value="Winged helix-like DNA-binding domain superfamily/Winged helix DNA-binding domain"/>
    <property type="match status" value="1"/>
</dbReference>
<keyword evidence="2" id="KW-0238">DNA-binding</keyword>
<dbReference type="AlphaFoldDB" id="A0A381TZL4"/>
<dbReference type="InterPro" id="IPR012318">
    <property type="entry name" value="HTH_CRP"/>
</dbReference>
<evidence type="ECO:0000256" key="2">
    <source>
        <dbReference type="ARBA" id="ARBA00023125"/>
    </source>
</evidence>
<feature type="domain" description="Cyclic nucleotide-binding" evidence="4">
    <location>
        <begin position="12"/>
        <end position="132"/>
    </location>
</feature>
<name>A0A381TZL4_9ZZZZ</name>
<feature type="domain" description="HTH crp-type" evidence="5">
    <location>
        <begin position="146"/>
        <end position="219"/>
    </location>
</feature>
<dbReference type="InterPro" id="IPR018490">
    <property type="entry name" value="cNMP-bd_dom_sf"/>
</dbReference>
<dbReference type="EMBL" id="UINC01005179">
    <property type="protein sequence ID" value="SVA19623.1"/>
    <property type="molecule type" value="Genomic_DNA"/>
</dbReference>
<dbReference type="InterPro" id="IPR014710">
    <property type="entry name" value="RmlC-like_jellyroll"/>
</dbReference>
<protein>
    <recommendedName>
        <fullName evidence="7">Crp/Fnr family transcriptional regulator</fullName>
    </recommendedName>
</protein>
<evidence type="ECO:0000313" key="6">
    <source>
        <dbReference type="EMBL" id="SVA19623.1"/>
    </source>
</evidence>
<dbReference type="InterPro" id="IPR036388">
    <property type="entry name" value="WH-like_DNA-bd_sf"/>
</dbReference>
<evidence type="ECO:0008006" key="7">
    <source>
        <dbReference type="Google" id="ProtNLM"/>
    </source>
</evidence>
<dbReference type="PROSITE" id="PS00889">
    <property type="entry name" value="CNMP_BINDING_2"/>
    <property type="match status" value="1"/>
</dbReference>
<dbReference type="GO" id="GO:0005829">
    <property type="term" value="C:cytosol"/>
    <property type="evidence" value="ECO:0007669"/>
    <property type="project" value="TreeGrafter"/>
</dbReference>
<dbReference type="GO" id="GO:0003677">
    <property type="term" value="F:DNA binding"/>
    <property type="evidence" value="ECO:0007669"/>
    <property type="project" value="UniProtKB-KW"/>
</dbReference>
<dbReference type="SMART" id="SM00419">
    <property type="entry name" value="HTH_CRP"/>
    <property type="match status" value="1"/>
</dbReference>
<dbReference type="CDD" id="cd00038">
    <property type="entry name" value="CAP_ED"/>
    <property type="match status" value="1"/>
</dbReference>
<dbReference type="InterPro" id="IPR000595">
    <property type="entry name" value="cNMP-bd_dom"/>
</dbReference>
<evidence type="ECO:0000256" key="1">
    <source>
        <dbReference type="ARBA" id="ARBA00023015"/>
    </source>
</evidence>
<dbReference type="Gene3D" id="2.60.120.10">
    <property type="entry name" value="Jelly Rolls"/>
    <property type="match status" value="1"/>
</dbReference>
<dbReference type="SMART" id="SM00100">
    <property type="entry name" value="cNMP"/>
    <property type="match status" value="1"/>
</dbReference>
<dbReference type="InterPro" id="IPR036390">
    <property type="entry name" value="WH_DNA-bd_sf"/>
</dbReference>